<dbReference type="InterPro" id="IPR029021">
    <property type="entry name" value="Prot-tyrosine_phosphatase-like"/>
</dbReference>
<name>A0A448XHP4_9PLAT</name>
<dbReference type="OrthoDB" id="266663at2759"/>
<feature type="compositionally biased region" description="Polar residues" evidence="1">
    <location>
        <begin position="78"/>
        <end position="97"/>
    </location>
</feature>
<dbReference type="PANTHER" id="PTHR23339">
    <property type="entry name" value="TYROSINE SPECIFIC PROTEIN PHOSPHATASE AND DUAL SPECIFICITY PROTEIN PHOSPHATASE"/>
    <property type="match status" value="1"/>
</dbReference>
<protein>
    <submittedName>
        <fullName evidence="2">Uncharacterized protein</fullName>
    </submittedName>
</protein>
<evidence type="ECO:0000313" key="3">
    <source>
        <dbReference type="Proteomes" id="UP000784294"/>
    </source>
</evidence>
<keyword evidence="3" id="KW-1185">Reference proteome</keyword>
<reference evidence="2" key="1">
    <citation type="submission" date="2018-11" db="EMBL/GenBank/DDBJ databases">
        <authorList>
            <consortium name="Pathogen Informatics"/>
        </authorList>
    </citation>
    <scope>NUCLEOTIDE SEQUENCE</scope>
</reference>
<evidence type="ECO:0000313" key="2">
    <source>
        <dbReference type="EMBL" id="VEL37069.1"/>
    </source>
</evidence>
<dbReference type="InterPro" id="IPR050561">
    <property type="entry name" value="PTP"/>
</dbReference>
<sequence>MIACYLMKHYKFTAAEAIAWIRICRPGSIIGPQQNWLEIKQAWCWNQVESDSIRDSATYLPPNSASPSSRLEDEPVASCSTGGQHQLQDTEGSEVNSSTALTCYESYNRTAEEASVESDILPVDASPDSHVNSWPVPDNWIYPKDESVEEAEPIISSSPTTVSIGTCIGLSRAIPDEPIEHVVCQPDAAGDSASGQMALTADGLKRNNNSPDEHIVALDMAAFSGSTASITKDQQQQSRADHVAGDVSRVPDSFPAVLFCMSRETFGLSLNNWPHVLSYQISGSKVHCFFGPGGGARSAGMADAFTGLRGLVGCRHEYTDQVIRSENA</sequence>
<feature type="region of interest" description="Disordered" evidence="1">
    <location>
        <begin position="56"/>
        <end position="97"/>
    </location>
</feature>
<dbReference type="SUPFAM" id="SSF52799">
    <property type="entry name" value="(Phosphotyrosine protein) phosphatases II"/>
    <property type="match status" value="1"/>
</dbReference>
<evidence type="ECO:0000256" key="1">
    <source>
        <dbReference type="SAM" id="MobiDB-lite"/>
    </source>
</evidence>
<dbReference type="AlphaFoldDB" id="A0A448XHP4"/>
<organism evidence="2 3">
    <name type="scientific">Protopolystoma xenopodis</name>
    <dbReference type="NCBI Taxonomy" id="117903"/>
    <lineage>
        <taxon>Eukaryota</taxon>
        <taxon>Metazoa</taxon>
        <taxon>Spiralia</taxon>
        <taxon>Lophotrochozoa</taxon>
        <taxon>Platyhelminthes</taxon>
        <taxon>Monogenea</taxon>
        <taxon>Polyopisthocotylea</taxon>
        <taxon>Polystomatidea</taxon>
        <taxon>Polystomatidae</taxon>
        <taxon>Protopolystoma</taxon>
    </lineage>
</organism>
<dbReference type="Proteomes" id="UP000784294">
    <property type="component" value="Unassembled WGS sequence"/>
</dbReference>
<accession>A0A448XHP4</accession>
<dbReference type="Gene3D" id="3.90.190.10">
    <property type="entry name" value="Protein tyrosine phosphatase superfamily"/>
    <property type="match status" value="1"/>
</dbReference>
<dbReference type="EMBL" id="CAAALY010253913">
    <property type="protein sequence ID" value="VEL37069.1"/>
    <property type="molecule type" value="Genomic_DNA"/>
</dbReference>
<gene>
    <name evidence="2" type="ORF">PXEA_LOCUS30509</name>
</gene>
<comment type="caution">
    <text evidence="2">The sequence shown here is derived from an EMBL/GenBank/DDBJ whole genome shotgun (WGS) entry which is preliminary data.</text>
</comment>
<proteinExistence type="predicted"/>